<evidence type="ECO:0000256" key="3">
    <source>
        <dbReference type="ARBA" id="ARBA00022617"/>
    </source>
</evidence>
<protein>
    <recommendedName>
        <fullName evidence="16">Cytochrome P450</fullName>
    </recommendedName>
</protein>
<dbReference type="Proteomes" id="UP000825729">
    <property type="component" value="Unassembled WGS sequence"/>
</dbReference>
<proteinExistence type="inferred from homology"/>
<dbReference type="InterPro" id="IPR002401">
    <property type="entry name" value="Cyt_P450_E_grp-I"/>
</dbReference>
<sequence length="518" mass="59130">MEEFVVDLLIVSSLFFVICILRLLNTVWWKPKRLEKHLREQGISGPSYKLLKGNLEENARMIEEALSKPMNLSHDIAPRLLPFLCNMIKNYGTMSVQWFGTVPRVNIMAPELVKEILSNKSGDFEKLKPNPLTKLLAGGLAVYQGEKWAEHRRLLSPAFHLEKLKGMIPAYSVSCAELIERWQTLIGSRESYELDVWPELKNLAGDVISRTAFGSSYKEGKQIFEIQSEQIKLHIKADRALYIPGLRFLPTKENKRRRELNERVRTIFRNMIVKREEGMKKGRDSGAQDLLGLLLEAKRNGRQDNDEKNIEISIDDVIGECKLFYFAGSDTTAALLTWTMVVLSMHPVWQDRARKEVLDVFGKRRPDIDGLSRLKIVTMILYEVLRLYPPATILVRHTQKKVKVGKLLLPPGIQVGMPIVLIHRDPRLWGEDAGEFNPERFCKGVSKASKQPGAFFPFGWGQRSCIGQNFGLMEAKTALAMILQHFRFVLSPSYAHAPHVAITMHPQQGARIILRRVS</sequence>
<accession>A0AAV7EGU3</accession>
<dbReference type="GO" id="GO:0016020">
    <property type="term" value="C:membrane"/>
    <property type="evidence" value="ECO:0007669"/>
    <property type="project" value="UniProtKB-SubCell"/>
</dbReference>
<keyword evidence="9 12" id="KW-0503">Monooxygenase</keyword>
<evidence type="ECO:0000256" key="1">
    <source>
        <dbReference type="ARBA" id="ARBA00004370"/>
    </source>
</evidence>
<comment type="caution">
    <text evidence="14">The sequence shown here is derived from an EMBL/GenBank/DDBJ whole genome shotgun (WGS) entry which is preliminary data.</text>
</comment>
<dbReference type="GO" id="GO:0020037">
    <property type="term" value="F:heme binding"/>
    <property type="evidence" value="ECO:0007669"/>
    <property type="project" value="InterPro"/>
</dbReference>
<evidence type="ECO:0000256" key="11">
    <source>
        <dbReference type="PIRSR" id="PIRSR602401-1"/>
    </source>
</evidence>
<evidence type="ECO:0000256" key="10">
    <source>
        <dbReference type="ARBA" id="ARBA00023136"/>
    </source>
</evidence>
<keyword evidence="5 11" id="KW-0479">Metal-binding</keyword>
<keyword evidence="10 13" id="KW-0472">Membrane</keyword>
<keyword evidence="4 13" id="KW-0812">Transmembrane</keyword>
<dbReference type="Gene3D" id="1.10.630.10">
    <property type="entry name" value="Cytochrome P450"/>
    <property type="match status" value="1"/>
</dbReference>
<evidence type="ECO:0000256" key="13">
    <source>
        <dbReference type="SAM" id="Phobius"/>
    </source>
</evidence>
<keyword evidence="8 11" id="KW-0408">Iron</keyword>
<dbReference type="InterPro" id="IPR050665">
    <property type="entry name" value="Cytochrome_P450_Monooxygen"/>
</dbReference>
<dbReference type="PRINTS" id="PR00463">
    <property type="entry name" value="EP450I"/>
</dbReference>
<dbReference type="EMBL" id="JAINDJ010000005">
    <property type="protein sequence ID" value="KAG9447489.1"/>
    <property type="molecule type" value="Genomic_DNA"/>
</dbReference>
<comment type="subcellular location">
    <subcellularLocation>
        <location evidence="1">Membrane</location>
    </subcellularLocation>
</comment>
<dbReference type="PRINTS" id="PR00385">
    <property type="entry name" value="P450"/>
</dbReference>
<dbReference type="GO" id="GO:0004497">
    <property type="term" value="F:monooxygenase activity"/>
    <property type="evidence" value="ECO:0007669"/>
    <property type="project" value="UniProtKB-KW"/>
</dbReference>
<organism evidence="14 15">
    <name type="scientific">Aristolochia fimbriata</name>
    <name type="common">White veined hardy Dutchman's pipe vine</name>
    <dbReference type="NCBI Taxonomy" id="158543"/>
    <lineage>
        <taxon>Eukaryota</taxon>
        <taxon>Viridiplantae</taxon>
        <taxon>Streptophyta</taxon>
        <taxon>Embryophyta</taxon>
        <taxon>Tracheophyta</taxon>
        <taxon>Spermatophyta</taxon>
        <taxon>Magnoliopsida</taxon>
        <taxon>Magnoliidae</taxon>
        <taxon>Piperales</taxon>
        <taxon>Aristolochiaceae</taxon>
        <taxon>Aristolochia</taxon>
    </lineage>
</organism>
<evidence type="ECO:0000256" key="5">
    <source>
        <dbReference type="ARBA" id="ARBA00022723"/>
    </source>
</evidence>
<keyword evidence="15" id="KW-1185">Reference proteome</keyword>
<dbReference type="GO" id="GO:0005506">
    <property type="term" value="F:iron ion binding"/>
    <property type="evidence" value="ECO:0007669"/>
    <property type="project" value="InterPro"/>
</dbReference>
<evidence type="ECO:0000256" key="7">
    <source>
        <dbReference type="ARBA" id="ARBA00023002"/>
    </source>
</evidence>
<reference evidence="14 15" key="1">
    <citation type="submission" date="2021-07" db="EMBL/GenBank/DDBJ databases">
        <title>The Aristolochia fimbriata genome: insights into angiosperm evolution, floral development and chemical biosynthesis.</title>
        <authorList>
            <person name="Jiao Y."/>
        </authorList>
    </citation>
    <scope>NUCLEOTIDE SEQUENCE [LARGE SCALE GENOMIC DNA]</scope>
    <source>
        <strain evidence="14">IBCAS-2021</strain>
        <tissue evidence="14">Leaf</tissue>
    </source>
</reference>
<dbReference type="PROSITE" id="PS00086">
    <property type="entry name" value="CYTOCHROME_P450"/>
    <property type="match status" value="1"/>
</dbReference>
<dbReference type="AlphaFoldDB" id="A0AAV7EGU3"/>
<evidence type="ECO:0000256" key="2">
    <source>
        <dbReference type="ARBA" id="ARBA00010617"/>
    </source>
</evidence>
<dbReference type="Pfam" id="PF00067">
    <property type="entry name" value="p450"/>
    <property type="match status" value="1"/>
</dbReference>
<dbReference type="GO" id="GO:0016705">
    <property type="term" value="F:oxidoreductase activity, acting on paired donors, with incorporation or reduction of molecular oxygen"/>
    <property type="evidence" value="ECO:0007669"/>
    <property type="project" value="InterPro"/>
</dbReference>
<dbReference type="InterPro" id="IPR017972">
    <property type="entry name" value="Cyt_P450_CS"/>
</dbReference>
<evidence type="ECO:0000256" key="9">
    <source>
        <dbReference type="ARBA" id="ARBA00023033"/>
    </source>
</evidence>
<evidence type="ECO:0000313" key="15">
    <source>
        <dbReference type="Proteomes" id="UP000825729"/>
    </source>
</evidence>
<name>A0AAV7EGU3_ARIFI</name>
<comment type="similarity">
    <text evidence="2 12">Belongs to the cytochrome P450 family.</text>
</comment>
<dbReference type="PANTHER" id="PTHR24282">
    <property type="entry name" value="CYTOCHROME P450 FAMILY MEMBER"/>
    <property type="match status" value="1"/>
</dbReference>
<comment type="cofactor">
    <cofactor evidence="11">
        <name>heme</name>
        <dbReference type="ChEBI" id="CHEBI:30413"/>
    </cofactor>
</comment>
<dbReference type="SUPFAM" id="SSF48264">
    <property type="entry name" value="Cytochrome P450"/>
    <property type="match status" value="1"/>
</dbReference>
<evidence type="ECO:0008006" key="16">
    <source>
        <dbReference type="Google" id="ProtNLM"/>
    </source>
</evidence>
<dbReference type="InterPro" id="IPR001128">
    <property type="entry name" value="Cyt_P450"/>
</dbReference>
<keyword evidence="3 11" id="KW-0349">Heme</keyword>
<evidence type="ECO:0000256" key="6">
    <source>
        <dbReference type="ARBA" id="ARBA00022989"/>
    </source>
</evidence>
<evidence type="ECO:0000256" key="8">
    <source>
        <dbReference type="ARBA" id="ARBA00023004"/>
    </source>
</evidence>
<evidence type="ECO:0000256" key="4">
    <source>
        <dbReference type="ARBA" id="ARBA00022692"/>
    </source>
</evidence>
<evidence type="ECO:0000313" key="14">
    <source>
        <dbReference type="EMBL" id="KAG9447489.1"/>
    </source>
</evidence>
<dbReference type="PANTHER" id="PTHR24282:SF255">
    <property type="entry name" value="CYTOCHROME P450 72A11-RELATED"/>
    <property type="match status" value="1"/>
</dbReference>
<feature type="binding site" description="axial binding residue" evidence="11">
    <location>
        <position position="465"/>
    </location>
    <ligand>
        <name>heme</name>
        <dbReference type="ChEBI" id="CHEBI:30413"/>
    </ligand>
    <ligandPart>
        <name>Fe</name>
        <dbReference type="ChEBI" id="CHEBI:18248"/>
    </ligandPart>
</feature>
<keyword evidence="6 13" id="KW-1133">Transmembrane helix</keyword>
<feature type="transmembrane region" description="Helical" evidence="13">
    <location>
        <begin position="6"/>
        <end position="29"/>
    </location>
</feature>
<keyword evidence="7 12" id="KW-0560">Oxidoreductase</keyword>
<gene>
    <name evidence="14" type="ORF">H6P81_013617</name>
</gene>
<dbReference type="InterPro" id="IPR036396">
    <property type="entry name" value="Cyt_P450_sf"/>
</dbReference>
<dbReference type="FunFam" id="1.10.630.10:FF:000029">
    <property type="entry name" value="Cytochrome P450 734A1"/>
    <property type="match status" value="1"/>
</dbReference>
<evidence type="ECO:0000256" key="12">
    <source>
        <dbReference type="RuleBase" id="RU000461"/>
    </source>
</evidence>